<dbReference type="InterPro" id="IPR058792">
    <property type="entry name" value="Beta-barrel_RND_2"/>
</dbReference>
<dbReference type="EMBL" id="LT670844">
    <property type="protein sequence ID" value="SHK83050.1"/>
    <property type="molecule type" value="Genomic_DNA"/>
</dbReference>
<proteinExistence type="predicted"/>
<reference evidence="3 4" key="1">
    <citation type="submission" date="2016-11" db="EMBL/GenBank/DDBJ databases">
        <authorList>
            <person name="Jaros S."/>
            <person name="Januszkiewicz K."/>
            <person name="Wedrychowicz H."/>
        </authorList>
    </citation>
    <scope>NUCLEOTIDE SEQUENCE [LARGE SCALE GENOMIC DNA]</scope>
    <source>
        <strain evidence="3 4">GAS499</strain>
    </source>
</reference>
<dbReference type="Gene3D" id="2.40.420.20">
    <property type="match status" value="1"/>
</dbReference>
<dbReference type="GO" id="GO:1990281">
    <property type="term" value="C:efflux pump complex"/>
    <property type="evidence" value="ECO:0007669"/>
    <property type="project" value="TreeGrafter"/>
</dbReference>
<gene>
    <name evidence="3" type="ORF">SAMN05444159_4295</name>
</gene>
<sequence>MIFSEYLKPAMAVVFLAALGGGWYWFEHRPHPEEKETPSNALVVVTKSTNACFSDLVRVTGFIVPRREAVVGVDQEGSKVSEVLVREGDLVTDNQELARLTPPPAQPGAQSQQGGGRPPPTSLRAPAPGLVTEVRTIAGAPASPQAGPMFRISVNNEIELDAQVPSVHMLKLNPGATARISRDNGPDLPGRVRLISPQIDRPTQLGHVRITLTNNPTLKVGMFARANIDAKRSCGVAIPHTAIDHLTVQVVKGDTVETRKVRVGLVSDTSTEILEGLDVGEVVVADAGSSLHDGDKIKTTFAEDLDRTRVR</sequence>
<dbReference type="AlphaFoldDB" id="A0A1M6VNG8"/>
<dbReference type="RefSeq" id="WP_079541172.1">
    <property type="nucleotide sequence ID" value="NZ_LT670844.1"/>
</dbReference>
<accession>A0A1M6VNG8</accession>
<dbReference type="SUPFAM" id="SSF111369">
    <property type="entry name" value="HlyD-like secretion proteins"/>
    <property type="match status" value="1"/>
</dbReference>
<feature type="region of interest" description="Disordered" evidence="1">
    <location>
        <begin position="93"/>
        <end position="127"/>
    </location>
</feature>
<dbReference type="GO" id="GO:0015562">
    <property type="term" value="F:efflux transmembrane transporter activity"/>
    <property type="evidence" value="ECO:0007669"/>
    <property type="project" value="TreeGrafter"/>
</dbReference>
<name>A0A1M6VNG8_9BRAD</name>
<evidence type="ECO:0000313" key="3">
    <source>
        <dbReference type="EMBL" id="SHK83050.1"/>
    </source>
</evidence>
<dbReference type="Proteomes" id="UP000189935">
    <property type="component" value="Chromosome I"/>
</dbReference>
<organism evidence="3 4">
    <name type="scientific">Bradyrhizobium lablabi</name>
    <dbReference type="NCBI Taxonomy" id="722472"/>
    <lineage>
        <taxon>Bacteria</taxon>
        <taxon>Pseudomonadati</taxon>
        <taxon>Pseudomonadota</taxon>
        <taxon>Alphaproteobacteria</taxon>
        <taxon>Hyphomicrobiales</taxon>
        <taxon>Nitrobacteraceae</taxon>
        <taxon>Bradyrhizobium</taxon>
    </lineage>
</organism>
<dbReference type="Gene3D" id="2.40.50.100">
    <property type="match status" value="1"/>
</dbReference>
<evidence type="ECO:0000256" key="1">
    <source>
        <dbReference type="SAM" id="MobiDB-lite"/>
    </source>
</evidence>
<evidence type="ECO:0000313" key="4">
    <source>
        <dbReference type="Proteomes" id="UP000189935"/>
    </source>
</evidence>
<dbReference type="Pfam" id="PF25954">
    <property type="entry name" value="Beta-barrel_RND_2"/>
    <property type="match status" value="1"/>
</dbReference>
<dbReference type="PANTHER" id="PTHR30469">
    <property type="entry name" value="MULTIDRUG RESISTANCE PROTEIN MDTA"/>
    <property type="match status" value="1"/>
</dbReference>
<dbReference type="OrthoDB" id="7422354at2"/>
<protein>
    <submittedName>
        <fullName evidence="3">RND family efflux transporter, MFP subunit</fullName>
    </submittedName>
</protein>
<dbReference type="PANTHER" id="PTHR30469:SF15">
    <property type="entry name" value="HLYD FAMILY OF SECRETION PROTEINS"/>
    <property type="match status" value="1"/>
</dbReference>
<evidence type="ECO:0000259" key="2">
    <source>
        <dbReference type="Pfam" id="PF25954"/>
    </source>
</evidence>
<feature type="domain" description="CusB-like beta-barrel" evidence="2">
    <location>
        <begin position="160"/>
        <end position="231"/>
    </location>
</feature>